<dbReference type="KEGG" id="nta:107763986"/>
<evidence type="ECO:0000313" key="2">
    <source>
        <dbReference type="RefSeq" id="XP_016437996.1"/>
    </source>
</evidence>
<evidence type="ECO:0000259" key="1">
    <source>
        <dbReference type="Pfam" id="PF07727"/>
    </source>
</evidence>
<dbReference type="InterPro" id="IPR043502">
    <property type="entry name" value="DNA/RNA_pol_sf"/>
</dbReference>
<name>A0A1S3XDH5_TOBAC</name>
<accession>A0A1S3XDH5</accession>
<dbReference type="InterPro" id="IPR013103">
    <property type="entry name" value="RVT_2"/>
</dbReference>
<dbReference type="STRING" id="4097.A0A1S3XDH5"/>
<organism evidence="2">
    <name type="scientific">Nicotiana tabacum</name>
    <name type="common">Common tobacco</name>
    <dbReference type="NCBI Taxonomy" id="4097"/>
    <lineage>
        <taxon>Eukaryota</taxon>
        <taxon>Viridiplantae</taxon>
        <taxon>Streptophyta</taxon>
        <taxon>Embryophyta</taxon>
        <taxon>Tracheophyta</taxon>
        <taxon>Spermatophyta</taxon>
        <taxon>Magnoliopsida</taxon>
        <taxon>eudicotyledons</taxon>
        <taxon>Gunneridae</taxon>
        <taxon>Pentapetalae</taxon>
        <taxon>asterids</taxon>
        <taxon>lamiids</taxon>
        <taxon>Solanales</taxon>
        <taxon>Solanaceae</taxon>
        <taxon>Nicotianoideae</taxon>
        <taxon>Nicotianeae</taxon>
        <taxon>Nicotiana</taxon>
    </lineage>
</organism>
<feature type="domain" description="Reverse transcriptase Ty1/copia-type" evidence="1">
    <location>
        <begin position="35"/>
        <end position="118"/>
    </location>
</feature>
<dbReference type="RefSeq" id="XP_016437996.1">
    <property type="nucleotide sequence ID" value="XM_016582510.1"/>
</dbReference>
<dbReference type="OMA" id="PTHICKL"/>
<dbReference type="PANTHER" id="PTHR11439:SF455">
    <property type="entry name" value="RLK (RECEPTOR-LIKE PROTEIN KINASE) 8, PUTATIVE-RELATED"/>
    <property type="match status" value="1"/>
</dbReference>
<proteinExistence type="predicted"/>
<dbReference type="PaxDb" id="4097-A0A1S3XDH5"/>
<dbReference type="SUPFAM" id="SSF56672">
    <property type="entry name" value="DNA/RNA polymerases"/>
    <property type="match status" value="1"/>
</dbReference>
<dbReference type="AlphaFoldDB" id="A0A1S3XDH5"/>
<dbReference type="OrthoDB" id="1280899at2759"/>
<reference evidence="2" key="1">
    <citation type="submission" date="2025-08" db="UniProtKB">
        <authorList>
            <consortium name="RefSeq"/>
        </authorList>
    </citation>
    <scope>IDENTIFICATION</scope>
</reference>
<gene>
    <name evidence="2" type="primary">LOC107763986</name>
</gene>
<sequence length="172" mass="18881">MAQPKGSVDANNPNHVCKLHKSLYGLKQAPCACWNNLYLIVYVYDLIVIGNNLKAIDRFIAKLGTGFSIKDLGSLAYFLGIQATRTSTGLFLSQRKYIEDIVQKASMVGANPVATPLAATNSLQPDDSAPISDPHDYRMLVGSLQYLALTRPDIAFSTTRLAQFSHRPTVKH</sequence>
<dbReference type="Pfam" id="PF07727">
    <property type="entry name" value="RVT_2"/>
    <property type="match status" value="1"/>
</dbReference>
<protein>
    <submittedName>
        <fullName evidence="2">Uncharacterized mitochondrial protein AtMg00810-like</fullName>
    </submittedName>
</protein>
<dbReference type="PANTHER" id="PTHR11439">
    <property type="entry name" value="GAG-POL-RELATED RETROTRANSPOSON"/>
    <property type="match status" value="1"/>
</dbReference>